<dbReference type="PANTHER" id="PTHR33931">
    <property type="entry name" value="HOLIN-LIKE PROTEIN CIDA-RELATED"/>
    <property type="match status" value="1"/>
</dbReference>
<keyword evidence="3 6" id="KW-0812">Transmembrane</keyword>
<dbReference type="Proteomes" id="UP000250642">
    <property type="component" value="Unassembled WGS sequence"/>
</dbReference>
<evidence type="ECO:0008006" key="9">
    <source>
        <dbReference type="Google" id="ProtNLM"/>
    </source>
</evidence>
<dbReference type="PANTHER" id="PTHR33931:SF2">
    <property type="entry name" value="HOLIN-LIKE PROTEIN CIDA"/>
    <property type="match status" value="1"/>
</dbReference>
<keyword evidence="4 6" id="KW-1133">Transmembrane helix</keyword>
<gene>
    <name evidence="7" type="ORF">DC345_26110</name>
</gene>
<protein>
    <recommendedName>
        <fullName evidence="9">Holin-like protein</fullName>
    </recommendedName>
</protein>
<evidence type="ECO:0000256" key="2">
    <source>
        <dbReference type="ARBA" id="ARBA00022475"/>
    </source>
</evidence>
<comment type="subcellular location">
    <subcellularLocation>
        <location evidence="1">Cell membrane</location>
        <topology evidence="1">Multi-pass membrane protein</topology>
    </subcellularLocation>
</comment>
<feature type="transmembrane region" description="Helical" evidence="6">
    <location>
        <begin position="12"/>
        <end position="32"/>
    </location>
</feature>
<comment type="caution">
    <text evidence="7">The sequence shown here is derived from an EMBL/GenBank/DDBJ whole genome shotgun (WGS) entry which is preliminary data.</text>
</comment>
<dbReference type="RefSeq" id="WP_113055703.1">
    <property type="nucleotide sequence ID" value="NZ_CP175536.1"/>
</dbReference>
<feature type="transmembrane region" description="Helical" evidence="6">
    <location>
        <begin position="94"/>
        <end position="112"/>
    </location>
</feature>
<dbReference type="EMBL" id="QEVW01000021">
    <property type="protein sequence ID" value="RAW11026.1"/>
    <property type="molecule type" value="Genomic_DNA"/>
</dbReference>
<evidence type="ECO:0000256" key="1">
    <source>
        <dbReference type="ARBA" id="ARBA00004651"/>
    </source>
</evidence>
<name>A0A329QFI9_9BACL</name>
<accession>A0A329QFI9</accession>
<dbReference type="Pfam" id="PF03788">
    <property type="entry name" value="LrgA"/>
    <property type="match status" value="1"/>
</dbReference>
<dbReference type="InterPro" id="IPR005538">
    <property type="entry name" value="LrgA/CidA"/>
</dbReference>
<evidence type="ECO:0000313" key="8">
    <source>
        <dbReference type="Proteomes" id="UP000250642"/>
    </source>
</evidence>
<feature type="transmembrane region" description="Helical" evidence="6">
    <location>
        <begin position="38"/>
        <end position="59"/>
    </location>
</feature>
<evidence type="ECO:0000256" key="5">
    <source>
        <dbReference type="ARBA" id="ARBA00023136"/>
    </source>
</evidence>
<sequence>MDIPLKKYTGIVLQVILMYGFYWIGNLIQAVLHLPLTGSIVGMLLLFIVIQLGWIRLSWGEEGSSWLQSNLQLLFIPPTVGIINHFDFFRANTVLLVLGLIVSTLITCLLSAKISEWLMVWRSTHQGKKEAISCSHSSSDLE</sequence>
<evidence type="ECO:0000313" key="7">
    <source>
        <dbReference type="EMBL" id="RAW11026.1"/>
    </source>
</evidence>
<organism evidence="7 8">
    <name type="scientific">Paenibacillus taichungensis</name>
    <dbReference type="NCBI Taxonomy" id="484184"/>
    <lineage>
        <taxon>Bacteria</taxon>
        <taxon>Bacillati</taxon>
        <taxon>Bacillota</taxon>
        <taxon>Bacilli</taxon>
        <taxon>Bacillales</taxon>
        <taxon>Paenibacillaceae</taxon>
        <taxon>Paenibacillus</taxon>
    </lineage>
</organism>
<evidence type="ECO:0000256" key="6">
    <source>
        <dbReference type="SAM" id="Phobius"/>
    </source>
</evidence>
<evidence type="ECO:0000256" key="4">
    <source>
        <dbReference type="ARBA" id="ARBA00022989"/>
    </source>
</evidence>
<reference evidence="7 8" key="1">
    <citation type="submission" date="2018-04" db="EMBL/GenBank/DDBJ databases">
        <title>Paenibacillus taichungensis Genome sequencing and assembly.</title>
        <authorList>
            <person name="Xu J."/>
            <person name="Rensing C."/>
            <person name="Mazhar H.S."/>
        </authorList>
    </citation>
    <scope>NUCLEOTIDE SEQUENCE [LARGE SCALE GENOMIC DNA]</scope>
    <source>
        <strain evidence="7 8">NC1</strain>
    </source>
</reference>
<keyword evidence="2" id="KW-1003">Cell membrane</keyword>
<proteinExistence type="predicted"/>
<dbReference type="AlphaFoldDB" id="A0A329QFI9"/>
<dbReference type="GO" id="GO:0005886">
    <property type="term" value="C:plasma membrane"/>
    <property type="evidence" value="ECO:0007669"/>
    <property type="project" value="UniProtKB-SubCell"/>
</dbReference>
<keyword evidence="5 6" id="KW-0472">Membrane</keyword>
<evidence type="ECO:0000256" key="3">
    <source>
        <dbReference type="ARBA" id="ARBA00022692"/>
    </source>
</evidence>